<organism evidence="2 3">
    <name type="scientific">Marininema mesophilum</name>
    <dbReference type="NCBI Taxonomy" id="1048340"/>
    <lineage>
        <taxon>Bacteria</taxon>
        <taxon>Bacillati</taxon>
        <taxon>Bacillota</taxon>
        <taxon>Bacilli</taxon>
        <taxon>Bacillales</taxon>
        <taxon>Thermoactinomycetaceae</taxon>
        <taxon>Marininema</taxon>
    </lineage>
</organism>
<dbReference type="RefSeq" id="WP_091742856.1">
    <property type="nucleotide sequence ID" value="NZ_FNNQ01000021.1"/>
</dbReference>
<evidence type="ECO:0000256" key="1">
    <source>
        <dbReference type="SAM" id="Phobius"/>
    </source>
</evidence>
<reference evidence="2 3" key="1">
    <citation type="submission" date="2016-10" db="EMBL/GenBank/DDBJ databases">
        <authorList>
            <person name="de Groot N.N."/>
        </authorList>
    </citation>
    <scope>NUCLEOTIDE SEQUENCE [LARGE SCALE GENOMIC DNA]</scope>
    <source>
        <strain evidence="2 3">DSM 45610</strain>
    </source>
</reference>
<sequence>MIHAEGRCVIVEFLLRIVKKWTVVKGLFQTVNPIYAYYHLQKPPLGSHPWGSLTTGWVVPLLYIFLILLQIYVRTRVGSSMDNLSLENYSSRRKDIVIVPQT</sequence>
<protein>
    <submittedName>
        <fullName evidence="2">Uncharacterized protein</fullName>
    </submittedName>
</protein>
<dbReference type="EMBL" id="FNNQ01000021">
    <property type="protein sequence ID" value="SDX51814.1"/>
    <property type="molecule type" value="Genomic_DNA"/>
</dbReference>
<evidence type="ECO:0000313" key="2">
    <source>
        <dbReference type="EMBL" id="SDX51814.1"/>
    </source>
</evidence>
<evidence type="ECO:0000313" key="3">
    <source>
        <dbReference type="Proteomes" id="UP000198534"/>
    </source>
</evidence>
<keyword evidence="1" id="KW-0472">Membrane</keyword>
<gene>
    <name evidence="2" type="ORF">SAMN05444487_12140</name>
</gene>
<feature type="transmembrane region" description="Helical" evidence="1">
    <location>
        <begin position="50"/>
        <end position="73"/>
    </location>
</feature>
<keyword evidence="3" id="KW-1185">Reference proteome</keyword>
<keyword evidence="1" id="KW-1133">Transmembrane helix</keyword>
<keyword evidence="1" id="KW-0812">Transmembrane</keyword>
<dbReference type="AlphaFoldDB" id="A0A1H3CDZ9"/>
<proteinExistence type="predicted"/>
<accession>A0A1H3CDZ9</accession>
<dbReference type="Proteomes" id="UP000198534">
    <property type="component" value="Unassembled WGS sequence"/>
</dbReference>
<name>A0A1H3CDZ9_9BACL</name>